<keyword evidence="2" id="KW-1185">Reference proteome</keyword>
<evidence type="ECO:0000313" key="2">
    <source>
        <dbReference type="Proteomes" id="UP001057402"/>
    </source>
</evidence>
<evidence type="ECO:0000313" key="1">
    <source>
        <dbReference type="EMBL" id="KAI4387058.1"/>
    </source>
</evidence>
<reference evidence="2" key="1">
    <citation type="journal article" date="2023" name="Front. Plant Sci.">
        <title>Chromosomal-level genome assembly of Melastoma candidum provides insights into trichome evolution.</title>
        <authorList>
            <person name="Zhong Y."/>
            <person name="Wu W."/>
            <person name="Sun C."/>
            <person name="Zou P."/>
            <person name="Liu Y."/>
            <person name="Dai S."/>
            <person name="Zhou R."/>
        </authorList>
    </citation>
    <scope>NUCLEOTIDE SEQUENCE [LARGE SCALE GENOMIC DNA]</scope>
</reference>
<sequence>MANRDRDQYQMGGGDYTGQPQMISDDFLNQGSDQSLRSGLDSSYDSNQNRSGRQGLNQDQTNTDNMSDSFQGSGGYTNQRSRGNTGDGSFGSSPGYGSGNRGSGGLNRMGDDIYSGSTRDCSDNMDSRGGMNQYQSGTDRMSDLNQNSGGSYDIKGQATNFLQQTGEQVKNMAQGAADAVKNTLGMNAGGEQNSRYGSSNFGSDDSGYGSNNPSNRV</sequence>
<protein>
    <submittedName>
        <fullName evidence="1">Uncharacterized protein</fullName>
    </submittedName>
</protein>
<name>A0ACB9S6Y7_9MYRT</name>
<dbReference type="Proteomes" id="UP001057402">
    <property type="component" value="Chromosome 2"/>
</dbReference>
<accession>A0ACB9S6Y7</accession>
<dbReference type="EMBL" id="CM042881">
    <property type="protein sequence ID" value="KAI4387058.1"/>
    <property type="molecule type" value="Genomic_DNA"/>
</dbReference>
<proteinExistence type="predicted"/>
<organism evidence="1 2">
    <name type="scientific">Melastoma candidum</name>
    <dbReference type="NCBI Taxonomy" id="119954"/>
    <lineage>
        <taxon>Eukaryota</taxon>
        <taxon>Viridiplantae</taxon>
        <taxon>Streptophyta</taxon>
        <taxon>Embryophyta</taxon>
        <taxon>Tracheophyta</taxon>
        <taxon>Spermatophyta</taxon>
        <taxon>Magnoliopsida</taxon>
        <taxon>eudicotyledons</taxon>
        <taxon>Gunneridae</taxon>
        <taxon>Pentapetalae</taxon>
        <taxon>rosids</taxon>
        <taxon>malvids</taxon>
        <taxon>Myrtales</taxon>
        <taxon>Melastomataceae</taxon>
        <taxon>Melastomatoideae</taxon>
        <taxon>Melastomateae</taxon>
        <taxon>Melastoma</taxon>
    </lineage>
</organism>
<comment type="caution">
    <text evidence="1">The sequence shown here is derived from an EMBL/GenBank/DDBJ whole genome shotgun (WGS) entry which is preliminary data.</text>
</comment>
<gene>
    <name evidence="1" type="ORF">MLD38_004919</name>
</gene>